<dbReference type="RefSeq" id="WP_377327178.1">
    <property type="nucleotide sequence ID" value="NZ_JBHUMZ010000010.1"/>
</dbReference>
<dbReference type="EMBL" id="JBHUMZ010000010">
    <property type="protein sequence ID" value="MFD2637671.1"/>
    <property type="molecule type" value="Genomic_DNA"/>
</dbReference>
<comment type="caution">
    <text evidence="2">The sequence shown here is derived from an EMBL/GenBank/DDBJ whole genome shotgun (WGS) entry which is preliminary data.</text>
</comment>
<dbReference type="Pfam" id="PF00563">
    <property type="entry name" value="EAL"/>
    <property type="match status" value="1"/>
</dbReference>
<accession>A0ABW5Q767</accession>
<proteinExistence type="predicted"/>
<dbReference type="Proteomes" id="UP001597452">
    <property type="component" value="Unassembled WGS sequence"/>
</dbReference>
<dbReference type="PANTHER" id="PTHR33121:SF76">
    <property type="entry name" value="SIGNALING PROTEIN"/>
    <property type="match status" value="1"/>
</dbReference>
<dbReference type="SMART" id="SM00052">
    <property type="entry name" value="EAL"/>
    <property type="match status" value="1"/>
</dbReference>
<sequence>MKEEIREKDIYHLYQPIYDLNKFEVIGYEALLRTTQSDNPEQVFKEAKKEGYLYWLDTVSIQKAIHKFIRTKEYRQDHYLFLNVYPSTLINPNFLEFIDEFSNLNLNITLEINESEAVEDIKELVLQSDYLKNRNILLAIDDVGKGSSELVKIIELHPEIIKIDANITQAFNHSKEKTLLIKLLIKYCKELQIRLILEGIEEIDTLFSIRDNGAVYGQGYLLGRPSNLTLLN</sequence>
<dbReference type="PANTHER" id="PTHR33121">
    <property type="entry name" value="CYCLIC DI-GMP PHOSPHODIESTERASE PDEF"/>
    <property type="match status" value="1"/>
</dbReference>
<evidence type="ECO:0000259" key="1">
    <source>
        <dbReference type="PROSITE" id="PS50883"/>
    </source>
</evidence>
<gene>
    <name evidence="2" type="ORF">ACFSW4_02140</name>
</gene>
<dbReference type="SUPFAM" id="SSF141868">
    <property type="entry name" value="EAL domain-like"/>
    <property type="match status" value="1"/>
</dbReference>
<keyword evidence="3" id="KW-1185">Reference proteome</keyword>
<dbReference type="CDD" id="cd01948">
    <property type="entry name" value="EAL"/>
    <property type="match status" value="1"/>
</dbReference>
<dbReference type="Gene3D" id="3.20.20.450">
    <property type="entry name" value="EAL domain"/>
    <property type="match status" value="1"/>
</dbReference>
<feature type="domain" description="EAL" evidence="1">
    <location>
        <begin position="1"/>
        <end position="232"/>
    </location>
</feature>
<organism evidence="2 3">
    <name type="scientific">Piscibacillus salipiscarius</name>
    <dbReference type="NCBI Taxonomy" id="299480"/>
    <lineage>
        <taxon>Bacteria</taxon>
        <taxon>Bacillati</taxon>
        <taxon>Bacillota</taxon>
        <taxon>Bacilli</taxon>
        <taxon>Bacillales</taxon>
        <taxon>Bacillaceae</taxon>
        <taxon>Piscibacillus</taxon>
    </lineage>
</organism>
<dbReference type="PROSITE" id="PS50883">
    <property type="entry name" value="EAL"/>
    <property type="match status" value="1"/>
</dbReference>
<protein>
    <submittedName>
        <fullName evidence="2">EAL domain-containing protein</fullName>
    </submittedName>
</protein>
<name>A0ABW5Q767_9BACI</name>
<evidence type="ECO:0000313" key="3">
    <source>
        <dbReference type="Proteomes" id="UP001597452"/>
    </source>
</evidence>
<reference evidence="3" key="1">
    <citation type="journal article" date="2019" name="Int. J. Syst. Evol. Microbiol.">
        <title>The Global Catalogue of Microorganisms (GCM) 10K type strain sequencing project: providing services to taxonomists for standard genome sequencing and annotation.</title>
        <authorList>
            <consortium name="The Broad Institute Genomics Platform"/>
            <consortium name="The Broad Institute Genome Sequencing Center for Infectious Disease"/>
            <person name="Wu L."/>
            <person name="Ma J."/>
        </authorList>
    </citation>
    <scope>NUCLEOTIDE SEQUENCE [LARGE SCALE GENOMIC DNA]</scope>
    <source>
        <strain evidence="3">TISTR 1571</strain>
    </source>
</reference>
<dbReference type="InterPro" id="IPR001633">
    <property type="entry name" value="EAL_dom"/>
</dbReference>
<dbReference type="InterPro" id="IPR050706">
    <property type="entry name" value="Cyclic-di-GMP_PDE-like"/>
</dbReference>
<dbReference type="InterPro" id="IPR035919">
    <property type="entry name" value="EAL_sf"/>
</dbReference>
<evidence type="ECO:0000313" key="2">
    <source>
        <dbReference type="EMBL" id="MFD2637671.1"/>
    </source>
</evidence>